<gene>
    <name evidence="2" type="ORF">EYF80_048148</name>
</gene>
<dbReference type="AlphaFoldDB" id="A0A4Z2FKA8"/>
<feature type="compositionally biased region" description="Basic and acidic residues" evidence="1">
    <location>
        <begin position="1"/>
        <end position="11"/>
    </location>
</feature>
<keyword evidence="3" id="KW-1185">Reference proteome</keyword>
<reference evidence="2 3" key="1">
    <citation type="submission" date="2019-03" db="EMBL/GenBank/DDBJ databases">
        <title>First draft genome of Liparis tanakae, snailfish: a comprehensive survey of snailfish specific genes.</title>
        <authorList>
            <person name="Kim W."/>
            <person name="Song I."/>
            <person name="Jeong J.-H."/>
            <person name="Kim D."/>
            <person name="Kim S."/>
            <person name="Ryu S."/>
            <person name="Song J.Y."/>
            <person name="Lee S.K."/>
        </authorList>
    </citation>
    <scope>NUCLEOTIDE SEQUENCE [LARGE SCALE GENOMIC DNA]</scope>
    <source>
        <tissue evidence="2">Muscle</tissue>
    </source>
</reference>
<comment type="caution">
    <text evidence="2">The sequence shown here is derived from an EMBL/GenBank/DDBJ whole genome shotgun (WGS) entry which is preliminary data.</text>
</comment>
<evidence type="ECO:0000313" key="3">
    <source>
        <dbReference type="Proteomes" id="UP000314294"/>
    </source>
</evidence>
<dbReference type="EMBL" id="SRLO01001088">
    <property type="protein sequence ID" value="TNN41676.1"/>
    <property type="molecule type" value="Genomic_DNA"/>
</dbReference>
<evidence type="ECO:0000313" key="2">
    <source>
        <dbReference type="EMBL" id="TNN41676.1"/>
    </source>
</evidence>
<name>A0A4Z2FKA8_9TELE</name>
<feature type="region of interest" description="Disordered" evidence="1">
    <location>
        <begin position="1"/>
        <end position="75"/>
    </location>
</feature>
<organism evidence="2 3">
    <name type="scientific">Liparis tanakae</name>
    <name type="common">Tanaka's snailfish</name>
    <dbReference type="NCBI Taxonomy" id="230148"/>
    <lineage>
        <taxon>Eukaryota</taxon>
        <taxon>Metazoa</taxon>
        <taxon>Chordata</taxon>
        <taxon>Craniata</taxon>
        <taxon>Vertebrata</taxon>
        <taxon>Euteleostomi</taxon>
        <taxon>Actinopterygii</taxon>
        <taxon>Neopterygii</taxon>
        <taxon>Teleostei</taxon>
        <taxon>Neoteleostei</taxon>
        <taxon>Acanthomorphata</taxon>
        <taxon>Eupercaria</taxon>
        <taxon>Perciformes</taxon>
        <taxon>Cottioidei</taxon>
        <taxon>Cottales</taxon>
        <taxon>Liparidae</taxon>
        <taxon>Liparis</taxon>
    </lineage>
</organism>
<proteinExistence type="predicted"/>
<protein>
    <submittedName>
        <fullName evidence="2">Uncharacterized protein</fullName>
    </submittedName>
</protein>
<sequence length="75" mass="8430">MEGRREREMEKGILLSSSSASSSRHAVDSDRRSAWSRGARRGAGALGVEPGRSAWSRGARDRTERPRRRSEIDFE</sequence>
<accession>A0A4Z2FKA8</accession>
<feature type="compositionally biased region" description="Basic and acidic residues" evidence="1">
    <location>
        <begin position="58"/>
        <end position="75"/>
    </location>
</feature>
<dbReference type="Proteomes" id="UP000314294">
    <property type="component" value="Unassembled WGS sequence"/>
</dbReference>
<evidence type="ECO:0000256" key="1">
    <source>
        <dbReference type="SAM" id="MobiDB-lite"/>
    </source>
</evidence>